<keyword evidence="1" id="KW-0378">Hydrolase</keyword>
<evidence type="ECO:0000259" key="2">
    <source>
        <dbReference type="Pfam" id="PF00561"/>
    </source>
</evidence>
<accession>A0A934NH73</accession>
<dbReference type="EMBL" id="JAEKNN010000058">
    <property type="protein sequence ID" value="MBJ7610191.1"/>
    <property type="molecule type" value="Genomic_DNA"/>
</dbReference>
<feature type="domain" description="AB hydrolase-1" evidence="2">
    <location>
        <begin position="50"/>
        <end position="167"/>
    </location>
</feature>
<dbReference type="AlphaFoldDB" id="A0A934NH73"/>
<dbReference type="NCBIfam" id="NF002043">
    <property type="entry name" value="PRK00870.1"/>
    <property type="match status" value="1"/>
</dbReference>
<dbReference type="Pfam" id="PF00561">
    <property type="entry name" value="Abhydrolase_1"/>
    <property type="match status" value="1"/>
</dbReference>
<dbReference type="InterPro" id="IPR000639">
    <property type="entry name" value="Epox_hydrolase-like"/>
</dbReference>
<dbReference type="InterPro" id="IPR051340">
    <property type="entry name" value="Haloalkane_dehalogenase"/>
</dbReference>
<dbReference type="SUPFAM" id="SSF53474">
    <property type="entry name" value="alpha/beta-Hydrolases"/>
    <property type="match status" value="1"/>
</dbReference>
<evidence type="ECO:0000256" key="1">
    <source>
        <dbReference type="ARBA" id="ARBA00022801"/>
    </source>
</evidence>
<organism evidence="3 4">
    <name type="scientific">Candidatus Amunia macphersoniae</name>
    <dbReference type="NCBI Taxonomy" id="3127014"/>
    <lineage>
        <taxon>Bacteria</taxon>
        <taxon>Bacillati</taxon>
        <taxon>Candidatus Dormiibacterota</taxon>
        <taxon>Candidatus Dormibacteria</taxon>
        <taxon>Candidatus Aeolococcales</taxon>
        <taxon>Candidatus Aeolococcaceae</taxon>
        <taxon>Candidatus Amunia</taxon>
    </lineage>
</organism>
<proteinExistence type="predicted"/>
<dbReference type="GO" id="GO:0004301">
    <property type="term" value="F:epoxide hydrolase activity"/>
    <property type="evidence" value="ECO:0007669"/>
    <property type="project" value="TreeGrafter"/>
</dbReference>
<protein>
    <submittedName>
        <fullName evidence="3">Haloalkane dehalogenase</fullName>
    </submittedName>
</protein>
<gene>
    <name evidence="3" type="ORF">JF887_12285</name>
</gene>
<dbReference type="Gene3D" id="3.40.50.1820">
    <property type="entry name" value="alpha/beta hydrolase"/>
    <property type="match status" value="1"/>
</dbReference>
<dbReference type="PANTHER" id="PTHR42977">
    <property type="entry name" value="HYDROLASE-RELATED"/>
    <property type="match status" value="1"/>
</dbReference>
<dbReference type="PANTHER" id="PTHR42977:SF3">
    <property type="entry name" value="AB HYDROLASE-1 DOMAIN-CONTAINING PROTEIN"/>
    <property type="match status" value="1"/>
</dbReference>
<evidence type="ECO:0000313" key="3">
    <source>
        <dbReference type="EMBL" id="MBJ7610191.1"/>
    </source>
</evidence>
<dbReference type="InterPro" id="IPR000073">
    <property type="entry name" value="AB_hydrolase_1"/>
</dbReference>
<dbReference type="InterPro" id="IPR029058">
    <property type="entry name" value="AB_hydrolase_fold"/>
</dbReference>
<comment type="caution">
    <text evidence="3">The sequence shown here is derived from an EMBL/GenBank/DDBJ whole genome shotgun (WGS) entry which is preliminary data.</text>
</comment>
<reference evidence="3 4" key="1">
    <citation type="submission" date="2020-10" db="EMBL/GenBank/DDBJ databases">
        <title>Ca. Dormibacterota MAGs.</title>
        <authorList>
            <person name="Montgomery K."/>
        </authorList>
    </citation>
    <scope>NUCLEOTIDE SEQUENCE [LARGE SCALE GENOMIC DNA]</scope>
    <source>
        <strain evidence="3">Mitchell_Peninsula_5</strain>
    </source>
</reference>
<sequence length="318" mass="34632">MDVLRTPDERFGELPGYAFQPRYVEVPAGDGNSISLRMHYLDEGPPGGEVVLLLHGEPSWSYLYRRMIPVLVAAGLRAVAVDLVGFGRSDKPASRADYTYRAHVEWTWAAVEAIGLRDITLVCQDWGGLIGLRLVGEHPERFARVVAANTFLPTGDRHPGDAFLAWQRYSQETPELRVGRIVSGGCVTDLAPEVIAAYDAPFPDDTYKAGARQFPLLVPTSPHDPAAPANRIAWESLRRFERPFLCAFSDSDAITRGADTLLRAEIPGAIGQPHTTITGAGHFLQEDKGEDLARVIADFVAATAEQDSPLPAPAPAKP</sequence>
<evidence type="ECO:0000313" key="4">
    <source>
        <dbReference type="Proteomes" id="UP000614410"/>
    </source>
</evidence>
<dbReference type="PRINTS" id="PR00111">
    <property type="entry name" value="ABHYDROLASE"/>
</dbReference>
<dbReference type="Proteomes" id="UP000614410">
    <property type="component" value="Unassembled WGS sequence"/>
</dbReference>
<name>A0A934NH73_9BACT</name>
<dbReference type="PRINTS" id="PR00412">
    <property type="entry name" value="EPOXHYDRLASE"/>
</dbReference>